<feature type="region of interest" description="Disordered" evidence="1">
    <location>
        <begin position="48"/>
        <end position="103"/>
    </location>
</feature>
<organism evidence="4 5">
    <name type="scientific">Eggerthella hominis</name>
    <dbReference type="NCBI Taxonomy" id="2763043"/>
    <lineage>
        <taxon>Bacteria</taxon>
        <taxon>Bacillati</taxon>
        <taxon>Actinomycetota</taxon>
        <taxon>Coriobacteriia</taxon>
        <taxon>Eggerthellales</taxon>
        <taxon>Eggerthellaceae</taxon>
        <taxon>Eggerthella</taxon>
    </lineage>
</organism>
<keyword evidence="2" id="KW-0812">Transmembrane</keyword>
<accession>A0ABR7BMQ0</accession>
<evidence type="ECO:0000259" key="3">
    <source>
        <dbReference type="PROSITE" id="PS51178"/>
    </source>
</evidence>
<dbReference type="Pfam" id="PF13240">
    <property type="entry name" value="Zn_Ribbon_1"/>
    <property type="match status" value="1"/>
</dbReference>
<dbReference type="InterPro" id="IPR026870">
    <property type="entry name" value="Zinc_ribbon_dom"/>
</dbReference>
<feature type="domain" description="PASTA" evidence="3">
    <location>
        <begin position="365"/>
        <end position="430"/>
    </location>
</feature>
<keyword evidence="2" id="KW-0472">Membrane</keyword>
<dbReference type="PROSITE" id="PS51178">
    <property type="entry name" value="PASTA"/>
    <property type="match status" value="2"/>
</dbReference>
<evidence type="ECO:0000313" key="5">
    <source>
        <dbReference type="Proteomes" id="UP000622448"/>
    </source>
</evidence>
<gene>
    <name evidence="4" type="ORF">H8S61_01530</name>
</gene>
<dbReference type="EMBL" id="JACOOA010000001">
    <property type="protein sequence ID" value="MBC5582884.1"/>
    <property type="molecule type" value="Genomic_DNA"/>
</dbReference>
<dbReference type="InterPro" id="IPR005543">
    <property type="entry name" value="PASTA_dom"/>
</dbReference>
<keyword evidence="2" id="KW-1133">Transmembrane helix</keyword>
<feature type="region of interest" description="Disordered" evidence="1">
    <location>
        <begin position="134"/>
        <end position="157"/>
    </location>
</feature>
<evidence type="ECO:0000256" key="1">
    <source>
        <dbReference type="SAM" id="MobiDB-lite"/>
    </source>
</evidence>
<dbReference type="Gene3D" id="3.30.10.20">
    <property type="match status" value="3"/>
</dbReference>
<sequence length="517" mass="53662">MICPNCQSDNKEGAKFCNECGFPLTGRMAAVAAASTSDATLRSIAADEVPEAPEAPEDDAVEAAEAADAATDGLDPDFEGVVSADEPAPADEPGTSGPLDRSSLPAIDVAGVNVDENGNAFDFSSVGDDEAARAADDLTPFVPRRPDEEPVSGRSDFSGFDECLVDAGYVPPKKSWGPGDTMEMPRIEGQAAPKQKEFRAPDANQKKGGKGKIVAIVLICLLAVGGAAAGVTYYLELWGGKMLPDVVGMTQSDAVYVLESKGFAVHEEKIKSDDTEGVVLLMDPTAGAREETGSEVTIHVSEARTIPEAVGKQRDEVAAQLEKDGFDNVTFVTEKSDEHEGLVLGIIPEAGSKAKANTEITVTVAVPYTVPDVANKTWDEASKLLQDEGYEPVASYVYDESVAPGTVLGTDPAAGAKADSGSTVTVSIALSRASELEQAALSYLGGVQGSGEPITIGGTAYLVDSVDAVKYEGNETTSFTITGRAVTSLDGETVYGSSKQKSGAIVWTSDNAIASIS</sequence>
<dbReference type="RefSeq" id="WP_186937711.1">
    <property type="nucleotide sequence ID" value="NZ_JACOOA010000001.1"/>
</dbReference>
<evidence type="ECO:0000313" key="4">
    <source>
        <dbReference type="EMBL" id="MBC5582884.1"/>
    </source>
</evidence>
<feature type="transmembrane region" description="Helical" evidence="2">
    <location>
        <begin position="213"/>
        <end position="235"/>
    </location>
</feature>
<feature type="compositionally biased region" description="Acidic residues" evidence="1">
    <location>
        <begin position="48"/>
        <end position="62"/>
    </location>
</feature>
<name>A0ABR7BMQ0_9ACTN</name>
<dbReference type="SMART" id="SM00740">
    <property type="entry name" value="PASTA"/>
    <property type="match status" value="3"/>
</dbReference>
<dbReference type="Pfam" id="PF03793">
    <property type="entry name" value="PASTA"/>
    <property type="match status" value="3"/>
</dbReference>
<dbReference type="Proteomes" id="UP000622448">
    <property type="component" value="Unassembled WGS sequence"/>
</dbReference>
<protein>
    <submittedName>
        <fullName evidence="4">PASTA domain-containing protein</fullName>
    </submittedName>
</protein>
<dbReference type="CDD" id="cd06577">
    <property type="entry name" value="PASTA_pknB"/>
    <property type="match status" value="3"/>
</dbReference>
<comment type="caution">
    <text evidence="4">The sequence shown here is derived from an EMBL/GenBank/DDBJ whole genome shotgun (WGS) entry which is preliminary data.</text>
</comment>
<keyword evidence="5" id="KW-1185">Reference proteome</keyword>
<evidence type="ECO:0000256" key="2">
    <source>
        <dbReference type="SAM" id="Phobius"/>
    </source>
</evidence>
<reference evidence="4 5" key="1">
    <citation type="submission" date="2020-08" db="EMBL/GenBank/DDBJ databases">
        <title>Genome public.</title>
        <authorList>
            <person name="Liu C."/>
            <person name="Sun Q."/>
        </authorList>
    </citation>
    <scope>NUCLEOTIDE SEQUENCE [LARGE SCALE GENOMIC DNA]</scope>
    <source>
        <strain evidence="4 5">NSJ-70</strain>
    </source>
</reference>
<proteinExistence type="predicted"/>
<feature type="domain" description="PASTA" evidence="3">
    <location>
        <begin position="240"/>
        <end position="302"/>
    </location>
</feature>